<organism evidence="1 2">
    <name type="scientific">Phocaeicola vulgatus str. 3975 RP4</name>
    <dbReference type="NCBI Taxonomy" id="1339352"/>
    <lineage>
        <taxon>Bacteria</taxon>
        <taxon>Pseudomonadati</taxon>
        <taxon>Bacteroidota</taxon>
        <taxon>Bacteroidia</taxon>
        <taxon>Bacteroidales</taxon>
        <taxon>Bacteroidaceae</taxon>
        <taxon>Phocaeicola</taxon>
    </lineage>
</organism>
<sequence>MIYYFSCQSLLILKVMFTLLRPRTEANQDIGNSFFLKPSILSIL</sequence>
<comment type="caution">
    <text evidence="1">The sequence shown here is derived from an EMBL/GenBank/DDBJ whole genome shotgun (WGS) entry which is preliminary data.</text>
</comment>
<dbReference type="EMBL" id="JNHM01000152">
    <property type="protein sequence ID" value="KDS44881.1"/>
    <property type="molecule type" value="Genomic_DNA"/>
</dbReference>
<reference evidence="1 2" key="1">
    <citation type="submission" date="2014-04" db="EMBL/GenBank/DDBJ databases">
        <authorList>
            <person name="Sears C."/>
            <person name="Carroll K."/>
            <person name="Sack B.R."/>
            <person name="Qadri F."/>
            <person name="Myers L.L."/>
            <person name="Chung G.-T."/>
            <person name="Escheverria P."/>
            <person name="Fraser C.M."/>
            <person name="Sadzewicz L."/>
            <person name="Shefchek K.A."/>
            <person name="Tallon L."/>
            <person name="Das S.P."/>
            <person name="Daugherty S."/>
            <person name="Mongodin E.F."/>
        </authorList>
    </citation>
    <scope>NUCLEOTIDE SEQUENCE [LARGE SCALE GENOMIC DNA]</scope>
    <source>
        <strain evidence="1 2">3975 RP4</strain>
    </source>
</reference>
<evidence type="ECO:0000313" key="1">
    <source>
        <dbReference type="EMBL" id="KDS44881.1"/>
    </source>
</evidence>
<dbReference type="Proteomes" id="UP000027661">
    <property type="component" value="Unassembled WGS sequence"/>
</dbReference>
<accession>A0A069S4E4</accession>
<dbReference type="AlphaFoldDB" id="A0A069S4E4"/>
<evidence type="ECO:0000313" key="2">
    <source>
        <dbReference type="Proteomes" id="UP000027661"/>
    </source>
</evidence>
<name>A0A069S4E4_PHOVU</name>
<gene>
    <name evidence="1" type="ORF">M099_4194</name>
</gene>
<protein>
    <submittedName>
        <fullName evidence="1">Uncharacterized protein</fullName>
    </submittedName>
</protein>
<dbReference type="PATRIC" id="fig|1339352.3.peg.3934"/>
<proteinExistence type="predicted"/>